<reference evidence="1 2" key="1">
    <citation type="submission" date="2016-11" db="EMBL/GenBank/DDBJ databases">
        <title>The macronuclear genome of Stentor coeruleus: a giant cell with tiny introns.</title>
        <authorList>
            <person name="Slabodnick M."/>
            <person name="Ruby J.G."/>
            <person name="Reiff S.B."/>
            <person name="Swart E.C."/>
            <person name="Gosai S."/>
            <person name="Prabakaran S."/>
            <person name="Witkowska E."/>
            <person name="Larue G.E."/>
            <person name="Fisher S."/>
            <person name="Freeman R.M."/>
            <person name="Gunawardena J."/>
            <person name="Chu W."/>
            <person name="Stover N.A."/>
            <person name="Gregory B.D."/>
            <person name="Nowacki M."/>
            <person name="Derisi J."/>
            <person name="Roy S.W."/>
            <person name="Marshall W.F."/>
            <person name="Sood P."/>
        </authorList>
    </citation>
    <scope>NUCLEOTIDE SEQUENCE [LARGE SCALE GENOMIC DNA]</scope>
    <source>
        <strain evidence="1">WM001</strain>
    </source>
</reference>
<organism evidence="1 2">
    <name type="scientific">Stentor coeruleus</name>
    <dbReference type="NCBI Taxonomy" id="5963"/>
    <lineage>
        <taxon>Eukaryota</taxon>
        <taxon>Sar</taxon>
        <taxon>Alveolata</taxon>
        <taxon>Ciliophora</taxon>
        <taxon>Postciliodesmatophora</taxon>
        <taxon>Heterotrichea</taxon>
        <taxon>Heterotrichida</taxon>
        <taxon>Stentoridae</taxon>
        <taxon>Stentor</taxon>
    </lineage>
</organism>
<keyword evidence="2" id="KW-1185">Reference proteome</keyword>
<sequence>MDQKNFKTWLENIDKQISTEKIDLDNLNLAYDPSDIQELFPDVLEKKIPQNKKPLPTFGSLNSTSKISSRKSSIQEVVGSFQLSRTSSTSEKKIPQKQMKGLYNKELVFKPQINKKSQKIAQGLGSSAQRLMMSKSAKNTDAFSFLSQTPSCDSLTSLQSEFGRLENSLMKSHKTKIHKNVNIQISVQKMLDWNRLRLQKINQNREKRLKEDLEECSFKPNIKAKDPQIKNSTQTLEKQDLTAGIVKGAYSIKGSMPLIIENTKEPEPQVKDITDEEYNHAVKRLHWELEAIFT</sequence>
<name>A0A1R2BHF7_9CILI</name>
<evidence type="ECO:0000313" key="2">
    <source>
        <dbReference type="Proteomes" id="UP000187209"/>
    </source>
</evidence>
<gene>
    <name evidence="1" type="ORF">SteCoe_24458</name>
</gene>
<dbReference type="EMBL" id="MPUH01000644">
    <property type="protein sequence ID" value="OMJ76202.1"/>
    <property type="molecule type" value="Genomic_DNA"/>
</dbReference>
<dbReference type="Proteomes" id="UP000187209">
    <property type="component" value="Unassembled WGS sequence"/>
</dbReference>
<comment type="caution">
    <text evidence="1">The sequence shown here is derived from an EMBL/GenBank/DDBJ whole genome shotgun (WGS) entry which is preliminary data.</text>
</comment>
<dbReference type="AlphaFoldDB" id="A0A1R2BHF7"/>
<proteinExistence type="predicted"/>
<accession>A0A1R2BHF7</accession>
<protein>
    <submittedName>
        <fullName evidence="1">Uncharacterized protein</fullName>
    </submittedName>
</protein>
<evidence type="ECO:0000313" key="1">
    <source>
        <dbReference type="EMBL" id="OMJ76202.1"/>
    </source>
</evidence>